<evidence type="ECO:0000313" key="3">
    <source>
        <dbReference type="Proteomes" id="UP000298579"/>
    </source>
</evidence>
<sequence length="258" mass="28238">MDCKDAIERIQKIVPMLRHDVETAILSHEVMEAQNAIVPPGLKGYQTDFVQTYGAIQNALVLKLAMDVARVFDVSTGRPLERQDMASIPVLGMLFGVPGVVNGLMTHASSWISGVEWANGDDAERDADIEAVAREMLYSEQAFDKETCKAAIDEFANLTSRLSDPTTGEAAALSRVKAFRNRRLAHSLFTKEPDAYPKYDDLTLLLELAKKAAKLSSLAVEGLEVDFAEQTTRNRENANGYAVIVLEGLKCSADDEGS</sequence>
<dbReference type="RefSeq" id="WP_080826254.1">
    <property type="nucleotide sequence ID" value="NZ_CP039888.1"/>
</dbReference>
<dbReference type="Proteomes" id="UP000298579">
    <property type="component" value="Chromosome circular"/>
</dbReference>
<gene>
    <name evidence="2" type="ORF">CFBP5877_01025</name>
</gene>
<accession>A0AAE6ED39</accession>
<organism evidence="2 3">
    <name type="scientific">Agrobacterium tumefaciens</name>
    <dbReference type="NCBI Taxonomy" id="358"/>
    <lineage>
        <taxon>Bacteria</taxon>
        <taxon>Pseudomonadati</taxon>
        <taxon>Pseudomonadota</taxon>
        <taxon>Alphaproteobacteria</taxon>
        <taxon>Hyphomicrobiales</taxon>
        <taxon>Rhizobiaceae</taxon>
        <taxon>Rhizobium/Agrobacterium group</taxon>
        <taxon>Agrobacterium</taxon>
        <taxon>Agrobacterium tumefaciens complex</taxon>
    </lineage>
</organism>
<feature type="domain" description="HEPN AbiU2-like" evidence="1">
    <location>
        <begin position="8"/>
        <end position="239"/>
    </location>
</feature>
<proteinExistence type="predicted"/>
<name>A0AAE6ED39_AGRTU</name>
<evidence type="ECO:0000259" key="1">
    <source>
        <dbReference type="Pfam" id="PF18734"/>
    </source>
</evidence>
<reference evidence="2 3" key="1">
    <citation type="submission" date="2019-04" db="EMBL/GenBank/DDBJ databases">
        <title>Complete genome sequence of Agrobacterium tumefaciens CFBP5877.</title>
        <authorList>
            <person name="Huang Y.-Y."/>
            <person name="Chiang H.-Y."/>
            <person name="Chou L."/>
            <person name="Lai E.-M."/>
            <person name="Kuo C.-H."/>
        </authorList>
    </citation>
    <scope>NUCLEOTIDE SEQUENCE [LARGE SCALE GENOMIC DNA]</scope>
    <source>
        <strain evidence="2 3">CFBP5877</strain>
    </source>
</reference>
<dbReference type="Pfam" id="PF18734">
    <property type="entry name" value="HEPN_AbiU2"/>
    <property type="match status" value="1"/>
</dbReference>
<dbReference type="EMBL" id="CP039897">
    <property type="protein sequence ID" value="QCL77809.1"/>
    <property type="molecule type" value="Genomic_DNA"/>
</dbReference>
<dbReference type="InterPro" id="IPR040704">
    <property type="entry name" value="HEPN_AbiU2"/>
</dbReference>
<evidence type="ECO:0000313" key="2">
    <source>
        <dbReference type="EMBL" id="QCL77809.1"/>
    </source>
</evidence>
<dbReference type="AlphaFoldDB" id="A0AAE6ED39"/>
<protein>
    <recommendedName>
        <fullName evidence="1">HEPN AbiU2-like domain-containing protein</fullName>
    </recommendedName>
</protein>